<keyword evidence="6" id="KW-1185">Reference proteome</keyword>
<dbReference type="InterPro" id="IPR018062">
    <property type="entry name" value="HTH_AraC-typ_CS"/>
</dbReference>
<reference evidence="5 6" key="1">
    <citation type="journal article" date="2007" name="Int. J. Syst. Evol. Microbiol.">
        <title>Paenibacillus ginsengarvi sp. nov., isolated from soil from ginseng cultivation.</title>
        <authorList>
            <person name="Yoon M.H."/>
            <person name="Ten L.N."/>
            <person name="Im W.T."/>
        </authorList>
    </citation>
    <scope>NUCLEOTIDE SEQUENCE [LARGE SCALE GENOMIC DNA]</scope>
    <source>
        <strain evidence="5 6">KCTC 13059</strain>
    </source>
</reference>
<dbReference type="EMBL" id="RBAH01000001">
    <property type="protein sequence ID" value="RKN86832.1"/>
    <property type="molecule type" value="Genomic_DNA"/>
</dbReference>
<comment type="caution">
    <text evidence="5">The sequence shown here is derived from an EMBL/GenBank/DDBJ whole genome shotgun (WGS) entry which is preliminary data.</text>
</comment>
<keyword evidence="3" id="KW-0804">Transcription</keyword>
<dbReference type="InterPro" id="IPR018060">
    <property type="entry name" value="HTH_AraC"/>
</dbReference>
<dbReference type="Gene3D" id="2.60.120.10">
    <property type="entry name" value="Jelly Rolls"/>
    <property type="match status" value="1"/>
</dbReference>
<dbReference type="InterPro" id="IPR037923">
    <property type="entry name" value="HTH-like"/>
</dbReference>
<organism evidence="5 6">
    <name type="scientific">Paenibacillus ginsengarvi</name>
    <dbReference type="NCBI Taxonomy" id="400777"/>
    <lineage>
        <taxon>Bacteria</taxon>
        <taxon>Bacillati</taxon>
        <taxon>Bacillota</taxon>
        <taxon>Bacilli</taxon>
        <taxon>Bacillales</taxon>
        <taxon>Paenibacillaceae</taxon>
        <taxon>Paenibacillus</taxon>
    </lineage>
</organism>
<dbReference type="GO" id="GO:0043565">
    <property type="term" value="F:sequence-specific DNA binding"/>
    <property type="evidence" value="ECO:0007669"/>
    <property type="project" value="InterPro"/>
</dbReference>
<dbReference type="AlphaFoldDB" id="A0A3B0CPB3"/>
<dbReference type="OrthoDB" id="9807321at2"/>
<protein>
    <submittedName>
        <fullName evidence="5">AraC family transcriptional regulator</fullName>
    </submittedName>
</protein>
<dbReference type="InterPro" id="IPR003313">
    <property type="entry name" value="AraC-bd"/>
</dbReference>
<dbReference type="PROSITE" id="PS01124">
    <property type="entry name" value="HTH_ARAC_FAMILY_2"/>
    <property type="match status" value="1"/>
</dbReference>
<sequence>MYYSMSRLSILDVKWTDLLDTKTNPSFFGRDHYNPYYELILVAEGEVHLRAGSKQLTLGMGDSYLLMPWEQHGGWKPGTENGGTFFWVQFSCSPGMNQFVLNRAADLNIVHAERTELRTVEGRHEDLLVLPREYRNRGRYRLLDLFERLVKTMNQPEGYFRFQATLLLAEMLQTIATDFLEQSHLDTAFPASYITFRKLVNYLNNGYEAELTKERLEQATDRKYEYLCQVFKKYADTTIHHYIRQLRVQRAKHLLLHSDKPLQTIASEIGYQEPFYFSRIFKKLEGVSPQHYREKIAGQREESNRL</sequence>
<gene>
    <name evidence="5" type="ORF">D7M11_02445</name>
</gene>
<keyword evidence="2" id="KW-0238">DNA-binding</keyword>
<dbReference type="Proteomes" id="UP000282311">
    <property type="component" value="Unassembled WGS sequence"/>
</dbReference>
<dbReference type="PROSITE" id="PS00041">
    <property type="entry name" value="HTH_ARAC_FAMILY_1"/>
    <property type="match status" value="1"/>
</dbReference>
<keyword evidence="1" id="KW-0805">Transcription regulation</keyword>
<dbReference type="PANTHER" id="PTHR43280:SF2">
    <property type="entry name" value="HTH-TYPE TRANSCRIPTIONAL REGULATOR EXSA"/>
    <property type="match status" value="1"/>
</dbReference>
<feature type="domain" description="HTH araC/xylS-type" evidence="4">
    <location>
        <begin position="197"/>
        <end position="295"/>
    </location>
</feature>
<evidence type="ECO:0000256" key="1">
    <source>
        <dbReference type="ARBA" id="ARBA00023015"/>
    </source>
</evidence>
<dbReference type="SUPFAM" id="SSF51215">
    <property type="entry name" value="Regulatory protein AraC"/>
    <property type="match status" value="1"/>
</dbReference>
<name>A0A3B0CPB3_9BACL</name>
<dbReference type="Gene3D" id="1.10.10.60">
    <property type="entry name" value="Homeodomain-like"/>
    <property type="match status" value="2"/>
</dbReference>
<dbReference type="InterPro" id="IPR014710">
    <property type="entry name" value="RmlC-like_jellyroll"/>
</dbReference>
<dbReference type="Pfam" id="PF12833">
    <property type="entry name" value="HTH_18"/>
    <property type="match status" value="1"/>
</dbReference>
<dbReference type="Pfam" id="PF02311">
    <property type="entry name" value="AraC_binding"/>
    <property type="match status" value="1"/>
</dbReference>
<dbReference type="GO" id="GO:0003700">
    <property type="term" value="F:DNA-binding transcription factor activity"/>
    <property type="evidence" value="ECO:0007669"/>
    <property type="project" value="InterPro"/>
</dbReference>
<evidence type="ECO:0000256" key="3">
    <source>
        <dbReference type="ARBA" id="ARBA00023163"/>
    </source>
</evidence>
<dbReference type="SUPFAM" id="SSF46689">
    <property type="entry name" value="Homeodomain-like"/>
    <property type="match status" value="1"/>
</dbReference>
<dbReference type="InterPro" id="IPR020449">
    <property type="entry name" value="Tscrpt_reg_AraC-type_HTH"/>
</dbReference>
<proteinExistence type="predicted"/>
<evidence type="ECO:0000259" key="4">
    <source>
        <dbReference type="PROSITE" id="PS01124"/>
    </source>
</evidence>
<dbReference type="InterPro" id="IPR009057">
    <property type="entry name" value="Homeodomain-like_sf"/>
</dbReference>
<evidence type="ECO:0000313" key="5">
    <source>
        <dbReference type="EMBL" id="RKN86832.1"/>
    </source>
</evidence>
<dbReference type="PRINTS" id="PR00032">
    <property type="entry name" value="HTHARAC"/>
</dbReference>
<dbReference type="PANTHER" id="PTHR43280">
    <property type="entry name" value="ARAC-FAMILY TRANSCRIPTIONAL REGULATOR"/>
    <property type="match status" value="1"/>
</dbReference>
<accession>A0A3B0CPB3</accession>
<dbReference type="SMART" id="SM00342">
    <property type="entry name" value="HTH_ARAC"/>
    <property type="match status" value="1"/>
</dbReference>
<evidence type="ECO:0000313" key="6">
    <source>
        <dbReference type="Proteomes" id="UP000282311"/>
    </source>
</evidence>
<evidence type="ECO:0000256" key="2">
    <source>
        <dbReference type="ARBA" id="ARBA00023125"/>
    </source>
</evidence>